<reference evidence="3" key="2">
    <citation type="submission" date="2025-08" db="UniProtKB">
        <authorList>
            <consortium name="RefSeq"/>
        </authorList>
    </citation>
    <scope>IDENTIFICATION</scope>
    <source>
        <tissue evidence="3">Leaf</tissue>
    </source>
</reference>
<evidence type="ECO:0000313" key="2">
    <source>
        <dbReference type="Proteomes" id="UP000813463"/>
    </source>
</evidence>
<name>A0ABM3R3U3_SPIOL</name>
<dbReference type="PANTHER" id="PTHR33116">
    <property type="entry name" value="REVERSE TRANSCRIPTASE ZINC-BINDING DOMAIN-CONTAINING PROTEIN-RELATED-RELATED"/>
    <property type="match status" value="1"/>
</dbReference>
<dbReference type="RefSeq" id="XP_056690291.1">
    <property type="nucleotide sequence ID" value="XM_056834313.1"/>
</dbReference>
<proteinExistence type="predicted"/>
<dbReference type="GeneID" id="130465522"/>
<evidence type="ECO:0000259" key="1">
    <source>
        <dbReference type="Pfam" id="PF13966"/>
    </source>
</evidence>
<feature type="domain" description="Reverse transcriptase zinc-binding" evidence="1">
    <location>
        <begin position="186"/>
        <end position="268"/>
    </location>
</feature>
<dbReference type="Pfam" id="PF13966">
    <property type="entry name" value="zf-RVT"/>
    <property type="match status" value="1"/>
</dbReference>
<organism evidence="2 3">
    <name type="scientific">Spinacia oleracea</name>
    <name type="common">Spinach</name>
    <dbReference type="NCBI Taxonomy" id="3562"/>
    <lineage>
        <taxon>Eukaryota</taxon>
        <taxon>Viridiplantae</taxon>
        <taxon>Streptophyta</taxon>
        <taxon>Embryophyta</taxon>
        <taxon>Tracheophyta</taxon>
        <taxon>Spermatophyta</taxon>
        <taxon>Magnoliopsida</taxon>
        <taxon>eudicotyledons</taxon>
        <taxon>Gunneridae</taxon>
        <taxon>Pentapetalae</taxon>
        <taxon>Caryophyllales</taxon>
        <taxon>Chenopodiaceae</taxon>
        <taxon>Chenopodioideae</taxon>
        <taxon>Anserineae</taxon>
        <taxon>Spinacia</taxon>
    </lineage>
</organism>
<gene>
    <name evidence="3" type="primary">LOC130465522</name>
</gene>
<sequence length="360" mass="41002">MPHFSAKKGLRQGDPLSPFLFSICMEYLSRCMKALVSNPDFNFHQNVKRCTSGLEANMDKTEVYFSGVHHEEQEAIMGSLGISKGSLPFRYLGVPLSSSKLTVGQCKPLIDKLYARVTTWMSKKLSCAGRLQLVKWVNAYYIKGKNLFTIALPASACWVIKKIWSCREILDMNSECKKVFFAGGDFSIRKMYAAMLGQFPKITWRRLLCNNLDSPKSLFILWLVVQGRLPTKDRLQHWGISTDGMCILCGTELETLQHLFFQCSYSGQVCGSKFCSYLRFRALILVLIRRFSLLSKCVRGLLGSVKVFTVVFAEVVYGLWIQRNQRVFAGHNQATDQIVKATIFRVACRCRKSDLHLLMF</sequence>
<accession>A0ABM3R3U3</accession>
<keyword evidence="2" id="KW-1185">Reference proteome</keyword>
<reference evidence="2" key="1">
    <citation type="journal article" date="2021" name="Nat. Commun.">
        <title>Genomic analyses provide insights into spinach domestication and the genetic basis of agronomic traits.</title>
        <authorList>
            <person name="Cai X."/>
            <person name="Sun X."/>
            <person name="Xu C."/>
            <person name="Sun H."/>
            <person name="Wang X."/>
            <person name="Ge C."/>
            <person name="Zhang Z."/>
            <person name="Wang Q."/>
            <person name="Fei Z."/>
            <person name="Jiao C."/>
            <person name="Wang Q."/>
        </authorList>
    </citation>
    <scope>NUCLEOTIDE SEQUENCE [LARGE SCALE GENOMIC DNA]</scope>
    <source>
        <strain evidence="2">cv. Varoflay</strain>
    </source>
</reference>
<dbReference type="PANTHER" id="PTHR33116:SF84">
    <property type="entry name" value="RNA-DIRECTED DNA POLYMERASE"/>
    <property type="match status" value="1"/>
</dbReference>
<protein>
    <recommendedName>
        <fullName evidence="1">Reverse transcriptase zinc-binding domain-containing protein</fullName>
    </recommendedName>
</protein>
<evidence type="ECO:0000313" key="3">
    <source>
        <dbReference type="RefSeq" id="XP_056690291.1"/>
    </source>
</evidence>
<dbReference type="InterPro" id="IPR026960">
    <property type="entry name" value="RVT-Znf"/>
</dbReference>
<dbReference type="Proteomes" id="UP000813463">
    <property type="component" value="Chromosome 1"/>
</dbReference>